<evidence type="ECO:0000256" key="1">
    <source>
        <dbReference type="SAM" id="MobiDB-lite"/>
    </source>
</evidence>
<dbReference type="AlphaFoldDB" id="A0A8H6MJJ3"/>
<feature type="compositionally biased region" description="Low complexity" evidence="1">
    <location>
        <begin position="8"/>
        <end position="19"/>
    </location>
</feature>
<organism evidence="2 3">
    <name type="scientific">Colletotrichum sojae</name>
    <dbReference type="NCBI Taxonomy" id="2175907"/>
    <lineage>
        <taxon>Eukaryota</taxon>
        <taxon>Fungi</taxon>
        <taxon>Dikarya</taxon>
        <taxon>Ascomycota</taxon>
        <taxon>Pezizomycotina</taxon>
        <taxon>Sordariomycetes</taxon>
        <taxon>Hypocreomycetidae</taxon>
        <taxon>Glomerellales</taxon>
        <taxon>Glomerellaceae</taxon>
        <taxon>Colletotrichum</taxon>
        <taxon>Colletotrichum orchidearum species complex</taxon>
    </lineage>
</organism>
<dbReference type="EMBL" id="WIGN01000551">
    <property type="protein sequence ID" value="KAF6788778.1"/>
    <property type="molecule type" value="Genomic_DNA"/>
</dbReference>
<name>A0A8H6MJJ3_9PEZI</name>
<evidence type="ECO:0000313" key="2">
    <source>
        <dbReference type="EMBL" id="KAF6788778.1"/>
    </source>
</evidence>
<keyword evidence="3" id="KW-1185">Reference proteome</keyword>
<comment type="caution">
    <text evidence="2">The sequence shown here is derived from an EMBL/GenBank/DDBJ whole genome shotgun (WGS) entry which is preliminary data.</text>
</comment>
<gene>
    <name evidence="2" type="ORF">CSOJ01_14928</name>
</gene>
<proteinExistence type="predicted"/>
<reference evidence="2 3" key="1">
    <citation type="journal article" date="2020" name="Phytopathology">
        <title>Genome Sequence Resources of Colletotrichum truncatum, C. plurivorum, C. musicola, and C. sojae: Four Species Pathogenic to Soybean (Glycine max).</title>
        <authorList>
            <person name="Rogerio F."/>
            <person name="Boufleur T.R."/>
            <person name="Ciampi-Guillardi M."/>
            <person name="Sukno S.A."/>
            <person name="Thon M.R."/>
            <person name="Massola Junior N.S."/>
            <person name="Baroncelli R."/>
        </authorList>
    </citation>
    <scope>NUCLEOTIDE SEQUENCE [LARGE SCALE GENOMIC DNA]</scope>
    <source>
        <strain evidence="2 3">LFN0009</strain>
    </source>
</reference>
<dbReference type="Proteomes" id="UP000652219">
    <property type="component" value="Unassembled WGS sequence"/>
</dbReference>
<evidence type="ECO:0000313" key="3">
    <source>
        <dbReference type="Proteomes" id="UP000652219"/>
    </source>
</evidence>
<accession>A0A8H6MJJ3</accession>
<feature type="region of interest" description="Disordered" evidence="1">
    <location>
        <begin position="1"/>
        <end position="28"/>
    </location>
</feature>
<protein>
    <submittedName>
        <fullName evidence="2">Uncharacterized protein</fullName>
    </submittedName>
</protein>
<sequence>MSDQGERLQLNRVQQLQQEKQAKESMKEDIWDIEKGQEAYEERPSSAPDGIQYSSGARSVSSLCLRMENLTFGSALLIPGWKILRTLNNGITNIPHFHLMFVPGLSVANFRLRLVIRPVLQ</sequence>